<proteinExistence type="predicted"/>
<gene>
    <name evidence="1" type="ORF">XDD1_1788</name>
</gene>
<dbReference type="EMBL" id="FO704550">
    <property type="protein sequence ID" value="CDG17487.1"/>
    <property type="molecule type" value="Genomic_DNA"/>
</dbReference>
<dbReference type="KEGG" id="xdo:XDD1_1788"/>
<accession>A0A068QR07</accession>
<dbReference type="Proteomes" id="UP000032721">
    <property type="component" value="Chromosome"/>
</dbReference>
<organism evidence="1 2">
    <name type="scientific">Xenorhabdus doucetiae</name>
    <dbReference type="NCBI Taxonomy" id="351671"/>
    <lineage>
        <taxon>Bacteria</taxon>
        <taxon>Pseudomonadati</taxon>
        <taxon>Pseudomonadota</taxon>
        <taxon>Gammaproteobacteria</taxon>
        <taxon>Enterobacterales</taxon>
        <taxon>Morganellaceae</taxon>
        <taxon>Xenorhabdus</taxon>
    </lineage>
</organism>
<reference evidence="1 2" key="1">
    <citation type="submission" date="2013-07" db="EMBL/GenBank/DDBJ databases">
        <authorList>
            <person name="Genoscope - CEA"/>
        </authorList>
    </citation>
    <scope>NUCLEOTIDE SEQUENCE [LARGE SCALE GENOMIC DNA]</scope>
    <source>
        <strain evidence="2">FRM16 / DSM 17909</strain>
    </source>
</reference>
<dbReference type="STRING" id="351671.XDD1_1788"/>
<sequence length="59" mass="6742">MEAMSTEEKLKTESELISAQKLLIKTTYWGLGRGTIVGKERKNALLTLVERKFFITIII</sequence>
<protein>
    <submittedName>
        <fullName evidence="1">Uncharacterized protein</fullName>
    </submittedName>
</protein>
<name>A0A068QR07_9GAMM</name>
<dbReference type="HOGENOM" id="CLU_2959886_0_0_6"/>
<evidence type="ECO:0000313" key="1">
    <source>
        <dbReference type="EMBL" id="CDG17487.1"/>
    </source>
</evidence>
<evidence type="ECO:0000313" key="2">
    <source>
        <dbReference type="Proteomes" id="UP000032721"/>
    </source>
</evidence>
<dbReference type="AlphaFoldDB" id="A0A068QR07"/>